<dbReference type="AlphaFoldDB" id="A0AAV3SK86"/>
<dbReference type="InterPro" id="IPR050967">
    <property type="entry name" value="Thiamine_Salvage_TenA"/>
</dbReference>
<proteinExistence type="predicted"/>
<protein>
    <recommendedName>
        <fullName evidence="1">Thiaminase-2/PQQC domain-containing protein</fullName>
    </recommendedName>
</protein>
<dbReference type="Gene3D" id="1.20.910.10">
    <property type="entry name" value="Heme oxygenase-like"/>
    <property type="match status" value="1"/>
</dbReference>
<dbReference type="Pfam" id="PF03070">
    <property type="entry name" value="TENA_THI-4"/>
    <property type="match status" value="1"/>
</dbReference>
<dbReference type="PANTHER" id="PTHR43198:SF2">
    <property type="entry name" value="SI:CH1073-67J19.1-RELATED"/>
    <property type="match status" value="1"/>
</dbReference>
<sequence length="165" mass="18941">MTGYAVGQAHTMDEKARLTDALSVLTGSENEYFERTFDALDVPEVDQTNPPLTPTTRAFQDLMLRAALEGGYEETLTVTLAAEWVYLSWARHVEDQSPSRWYLDEWIETHAIPDFEEYVTWLREQADRYGPKLSSKRQGRIDALFEQVVELEAAFFDMAYEDGST</sequence>
<reference evidence="2" key="2">
    <citation type="submission" date="2023-12" db="EMBL/GenBank/DDBJ databases">
        <authorList>
            <person name="Sun Q."/>
            <person name="Inoue M."/>
        </authorList>
    </citation>
    <scope>NUCLEOTIDE SEQUENCE</scope>
    <source>
        <strain evidence="2">JCM 12289</strain>
    </source>
</reference>
<evidence type="ECO:0000313" key="2">
    <source>
        <dbReference type="EMBL" id="GAA0475160.1"/>
    </source>
</evidence>
<dbReference type="GO" id="GO:0005829">
    <property type="term" value="C:cytosol"/>
    <property type="evidence" value="ECO:0007669"/>
    <property type="project" value="TreeGrafter"/>
</dbReference>
<dbReference type="InterPro" id="IPR026285">
    <property type="entry name" value="TenA_E"/>
</dbReference>
<dbReference type="EMBL" id="BAAADN010000080">
    <property type="protein sequence ID" value="GAA0475160.1"/>
    <property type="molecule type" value="Genomic_DNA"/>
</dbReference>
<dbReference type="InterPro" id="IPR004305">
    <property type="entry name" value="Thiaminase-2/PQQC"/>
</dbReference>
<dbReference type="InterPro" id="IPR016084">
    <property type="entry name" value="Haem_Oase-like_multi-hlx"/>
</dbReference>
<dbReference type="SUPFAM" id="SSF48613">
    <property type="entry name" value="Heme oxygenase-like"/>
    <property type="match status" value="1"/>
</dbReference>
<comment type="caution">
    <text evidence="2">The sequence shown here is derived from an EMBL/GenBank/DDBJ whole genome shotgun (WGS) entry which is preliminary data.</text>
</comment>
<dbReference type="Proteomes" id="UP001500962">
    <property type="component" value="Unassembled WGS sequence"/>
</dbReference>
<organism evidence="2 3">
    <name type="scientific">Halococcus dombrowskii</name>
    <dbReference type="NCBI Taxonomy" id="179637"/>
    <lineage>
        <taxon>Archaea</taxon>
        <taxon>Methanobacteriati</taxon>
        <taxon>Methanobacteriota</taxon>
        <taxon>Stenosarchaea group</taxon>
        <taxon>Halobacteria</taxon>
        <taxon>Halobacteriales</taxon>
        <taxon>Halococcaceae</taxon>
        <taxon>Halococcus</taxon>
    </lineage>
</organism>
<dbReference type="PANTHER" id="PTHR43198">
    <property type="entry name" value="BIFUNCTIONAL TH2 PROTEIN"/>
    <property type="match status" value="1"/>
</dbReference>
<name>A0AAV3SK86_HALDO</name>
<dbReference type="PIRSF" id="PIRSF003170">
    <property type="entry name" value="Pet18p"/>
    <property type="match status" value="1"/>
</dbReference>
<reference evidence="2" key="1">
    <citation type="journal article" date="2014" name="Int. J. Syst. Evol. Microbiol.">
        <title>Complete genome sequence of Corynebacterium casei LMG S-19264T (=DSM 44701T), isolated from a smear-ripened cheese.</title>
        <authorList>
            <consortium name="US DOE Joint Genome Institute (JGI-PGF)"/>
            <person name="Walter F."/>
            <person name="Albersmeier A."/>
            <person name="Kalinowski J."/>
            <person name="Ruckert C."/>
        </authorList>
    </citation>
    <scope>NUCLEOTIDE SEQUENCE</scope>
    <source>
        <strain evidence="2">JCM 12289</strain>
    </source>
</reference>
<accession>A0AAV3SK86</accession>
<evidence type="ECO:0000259" key="1">
    <source>
        <dbReference type="Pfam" id="PF03070"/>
    </source>
</evidence>
<evidence type="ECO:0000313" key="3">
    <source>
        <dbReference type="Proteomes" id="UP001500962"/>
    </source>
</evidence>
<gene>
    <name evidence="2" type="ORF">GCM10008985_34510</name>
</gene>
<dbReference type="CDD" id="cd19358">
    <property type="entry name" value="TenA_E_Spr0628-like"/>
    <property type="match status" value="1"/>
</dbReference>
<feature type="domain" description="Thiaminase-2/PQQC" evidence="1">
    <location>
        <begin position="13"/>
        <end position="161"/>
    </location>
</feature>